<accession>A0ABR2YLB4</accession>
<dbReference type="PANTHER" id="PTHR43137:SF1">
    <property type="entry name" value="DIHYDROOROTASE"/>
    <property type="match status" value="1"/>
</dbReference>
<sequence>MFSPLTSTISRSGERVMRSIVSAAASSISITRPDDFHLHLRDGAGLRSVAPLSADVFKRAVIMPNLKHPVVRTAQALDYKRSIMDALPKHTDFEPLMTLYLTDKTAPEEVQAAKDAGVVAFKLYPAGATTNSDSGVTDVNRCLPTLNAMAEAGVLLLVHGEVTSPEVDIFDREMVFIETVLQPLLEQLPNLKVVLEHITTQHAVSFVESTAANVAASITPQHMLLNRNALFQGGLQPHAYCLPVLKRERHRQAVFNAATSGNPKFFLGTDSAPHARETKEASCGCAGIFSAPIALQLYAQLFEEAGRLGNLEGFSSYHGADFYGLPRNTDKVELIREPWQVPGSLARGKVPSKNRTSLRIGLPIALSKPVPATWKRQIPIKDRTRVRKRLPSGLAEPVSAECKVNSAAEGRSRPHWEPTASSGFC</sequence>
<dbReference type="NCBIfam" id="TIGR00856">
    <property type="entry name" value="pyrC_dimer"/>
    <property type="match status" value="1"/>
</dbReference>
<dbReference type="InterPro" id="IPR002195">
    <property type="entry name" value="Dihydroorotase_CS"/>
</dbReference>
<dbReference type="Proteomes" id="UP001491310">
    <property type="component" value="Unassembled WGS sequence"/>
</dbReference>
<dbReference type="PROSITE" id="PS00482">
    <property type="entry name" value="DIHYDROOROTASE_1"/>
    <property type="match status" value="1"/>
</dbReference>
<comment type="caution">
    <text evidence="10">The sequence shown here is derived from an EMBL/GenBank/DDBJ whole genome shotgun (WGS) entry which is preliminary data.</text>
</comment>
<protein>
    <recommendedName>
        <fullName evidence="3">dihydroorotase</fullName>
        <ecNumber evidence="3">3.5.2.3</ecNumber>
    </recommendedName>
</protein>
<evidence type="ECO:0000256" key="5">
    <source>
        <dbReference type="ARBA" id="ARBA00022801"/>
    </source>
</evidence>
<comment type="pathway">
    <text evidence="1">Pyrimidine metabolism; UMP biosynthesis via de novo pathway; (S)-dihydroorotate from bicarbonate: step 3/3.</text>
</comment>
<evidence type="ECO:0000256" key="7">
    <source>
        <dbReference type="ARBA" id="ARBA00022975"/>
    </source>
</evidence>
<keyword evidence="11" id="KW-1185">Reference proteome</keyword>
<evidence type="ECO:0000256" key="8">
    <source>
        <dbReference type="SAM" id="MobiDB-lite"/>
    </source>
</evidence>
<evidence type="ECO:0000256" key="1">
    <source>
        <dbReference type="ARBA" id="ARBA00004880"/>
    </source>
</evidence>
<dbReference type="InterPro" id="IPR032466">
    <property type="entry name" value="Metal_Hydrolase"/>
</dbReference>
<dbReference type="EMBL" id="JALJOT010000009">
    <property type="protein sequence ID" value="KAK9907667.1"/>
    <property type="molecule type" value="Genomic_DNA"/>
</dbReference>
<evidence type="ECO:0000256" key="4">
    <source>
        <dbReference type="ARBA" id="ARBA00022723"/>
    </source>
</evidence>
<organism evidence="10 11">
    <name type="scientific">Coccomyxa subellipsoidea</name>
    <dbReference type="NCBI Taxonomy" id="248742"/>
    <lineage>
        <taxon>Eukaryota</taxon>
        <taxon>Viridiplantae</taxon>
        <taxon>Chlorophyta</taxon>
        <taxon>core chlorophytes</taxon>
        <taxon>Trebouxiophyceae</taxon>
        <taxon>Trebouxiophyceae incertae sedis</taxon>
        <taxon>Coccomyxaceae</taxon>
        <taxon>Coccomyxa</taxon>
    </lineage>
</organism>
<gene>
    <name evidence="10" type="ORF">WJX75_007833</name>
</gene>
<reference evidence="10 11" key="1">
    <citation type="journal article" date="2024" name="Nat. Commun.">
        <title>Phylogenomics reveals the evolutionary origins of lichenization in chlorophyte algae.</title>
        <authorList>
            <person name="Puginier C."/>
            <person name="Libourel C."/>
            <person name="Otte J."/>
            <person name="Skaloud P."/>
            <person name="Haon M."/>
            <person name="Grisel S."/>
            <person name="Petersen M."/>
            <person name="Berrin J.G."/>
            <person name="Delaux P.M."/>
            <person name="Dal Grande F."/>
            <person name="Keller J."/>
        </authorList>
    </citation>
    <scope>NUCLEOTIDE SEQUENCE [LARGE SCALE GENOMIC DNA]</scope>
    <source>
        <strain evidence="10 11">SAG 216-7</strain>
    </source>
</reference>
<evidence type="ECO:0000259" key="9">
    <source>
        <dbReference type="Pfam" id="PF01979"/>
    </source>
</evidence>
<dbReference type="PROSITE" id="PS00483">
    <property type="entry name" value="DIHYDROOROTASE_2"/>
    <property type="match status" value="1"/>
</dbReference>
<comment type="similarity">
    <text evidence="2">Belongs to the metallo-dependent hydrolases superfamily. DHOase family. Class II DHOase subfamily.</text>
</comment>
<name>A0ABR2YLB4_9CHLO</name>
<evidence type="ECO:0000313" key="10">
    <source>
        <dbReference type="EMBL" id="KAK9907667.1"/>
    </source>
</evidence>
<keyword evidence="4" id="KW-0479">Metal-binding</keyword>
<evidence type="ECO:0000256" key="3">
    <source>
        <dbReference type="ARBA" id="ARBA00012860"/>
    </source>
</evidence>
<dbReference type="SUPFAM" id="SSF51556">
    <property type="entry name" value="Metallo-dependent hydrolases"/>
    <property type="match status" value="1"/>
</dbReference>
<keyword evidence="7" id="KW-0665">Pyrimidine biosynthesis</keyword>
<evidence type="ECO:0000256" key="6">
    <source>
        <dbReference type="ARBA" id="ARBA00022833"/>
    </source>
</evidence>
<evidence type="ECO:0000313" key="11">
    <source>
        <dbReference type="Proteomes" id="UP001491310"/>
    </source>
</evidence>
<feature type="region of interest" description="Disordered" evidence="8">
    <location>
        <begin position="403"/>
        <end position="425"/>
    </location>
</feature>
<dbReference type="PANTHER" id="PTHR43137">
    <property type="entry name" value="DIHYDROOROTASE"/>
    <property type="match status" value="1"/>
</dbReference>
<keyword evidence="6" id="KW-0862">Zinc</keyword>
<proteinExistence type="inferred from homology"/>
<dbReference type="InterPro" id="IPR004721">
    <property type="entry name" value="DHOdimr"/>
</dbReference>
<keyword evidence="5" id="KW-0378">Hydrolase</keyword>
<evidence type="ECO:0000256" key="2">
    <source>
        <dbReference type="ARBA" id="ARBA00005631"/>
    </source>
</evidence>
<dbReference type="EC" id="3.5.2.3" evidence="3"/>
<dbReference type="CDD" id="cd01294">
    <property type="entry name" value="DHOase"/>
    <property type="match status" value="1"/>
</dbReference>
<feature type="domain" description="Amidohydrolase-related" evidence="9">
    <location>
        <begin position="35"/>
        <end position="334"/>
    </location>
</feature>
<dbReference type="HAMAP" id="MF_00219">
    <property type="entry name" value="PyrC_classII"/>
    <property type="match status" value="1"/>
</dbReference>
<dbReference type="InterPro" id="IPR006680">
    <property type="entry name" value="Amidohydro-rel"/>
</dbReference>
<dbReference type="Pfam" id="PF01979">
    <property type="entry name" value="Amidohydro_1"/>
    <property type="match status" value="1"/>
</dbReference>
<dbReference type="Gene3D" id="3.20.20.140">
    <property type="entry name" value="Metal-dependent hydrolases"/>
    <property type="match status" value="1"/>
</dbReference>